<dbReference type="AlphaFoldDB" id="A0A4Z2FX45"/>
<accession>A0A4Z2FX45</accession>
<dbReference type="EMBL" id="SRLO01000823">
    <property type="protein sequence ID" value="TNN45809.1"/>
    <property type="molecule type" value="Genomic_DNA"/>
</dbReference>
<comment type="caution">
    <text evidence="1">The sequence shown here is derived from an EMBL/GenBank/DDBJ whole genome shotgun (WGS) entry which is preliminary data.</text>
</comment>
<gene>
    <name evidence="1" type="ORF">EYF80_043987</name>
</gene>
<sequence>MDHRGLGRGIPATHYAAALLRLRPLSLLLYASDDSRFLHVYVLLASSCARYLVKPLSRTLSPSRCRNSSSAGPADSLLYISSSPLWPAMQYITPTFRWKLNYGENADCCN</sequence>
<protein>
    <submittedName>
        <fullName evidence="1">Uncharacterized protein</fullName>
    </submittedName>
</protein>
<evidence type="ECO:0000313" key="1">
    <source>
        <dbReference type="EMBL" id="TNN45809.1"/>
    </source>
</evidence>
<organism evidence="1 2">
    <name type="scientific">Liparis tanakae</name>
    <name type="common">Tanaka's snailfish</name>
    <dbReference type="NCBI Taxonomy" id="230148"/>
    <lineage>
        <taxon>Eukaryota</taxon>
        <taxon>Metazoa</taxon>
        <taxon>Chordata</taxon>
        <taxon>Craniata</taxon>
        <taxon>Vertebrata</taxon>
        <taxon>Euteleostomi</taxon>
        <taxon>Actinopterygii</taxon>
        <taxon>Neopterygii</taxon>
        <taxon>Teleostei</taxon>
        <taxon>Neoteleostei</taxon>
        <taxon>Acanthomorphata</taxon>
        <taxon>Eupercaria</taxon>
        <taxon>Perciformes</taxon>
        <taxon>Cottioidei</taxon>
        <taxon>Cottales</taxon>
        <taxon>Liparidae</taxon>
        <taxon>Liparis</taxon>
    </lineage>
</organism>
<reference evidence="1 2" key="1">
    <citation type="submission" date="2019-03" db="EMBL/GenBank/DDBJ databases">
        <title>First draft genome of Liparis tanakae, snailfish: a comprehensive survey of snailfish specific genes.</title>
        <authorList>
            <person name="Kim W."/>
            <person name="Song I."/>
            <person name="Jeong J.-H."/>
            <person name="Kim D."/>
            <person name="Kim S."/>
            <person name="Ryu S."/>
            <person name="Song J.Y."/>
            <person name="Lee S.K."/>
        </authorList>
    </citation>
    <scope>NUCLEOTIDE SEQUENCE [LARGE SCALE GENOMIC DNA]</scope>
    <source>
        <tissue evidence="1">Muscle</tissue>
    </source>
</reference>
<name>A0A4Z2FX45_9TELE</name>
<dbReference type="Proteomes" id="UP000314294">
    <property type="component" value="Unassembled WGS sequence"/>
</dbReference>
<proteinExistence type="predicted"/>
<evidence type="ECO:0000313" key="2">
    <source>
        <dbReference type="Proteomes" id="UP000314294"/>
    </source>
</evidence>
<keyword evidence="2" id="KW-1185">Reference proteome</keyword>